<dbReference type="InterPro" id="IPR003540">
    <property type="entry name" value="ADP-ribosyltransferase"/>
</dbReference>
<evidence type="ECO:0000313" key="7">
    <source>
        <dbReference type="EMBL" id="CAF3852111.1"/>
    </source>
</evidence>
<dbReference type="Proteomes" id="UP000663864">
    <property type="component" value="Unassembled WGS sequence"/>
</dbReference>
<evidence type="ECO:0000313" key="2">
    <source>
        <dbReference type="EMBL" id="CAF1123308.1"/>
    </source>
</evidence>
<dbReference type="Gene3D" id="3.90.176.10">
    <property type="entry name" value="Toxin ADP-ribosyltransferase, Chain A, domain 1"/>
    <property type="match status" value="1"/>
</dbReference>
<accession>A0A814YEJ6</accession>
<dbReference type="Pfam" id="PF03496">
    <property type="entry name" value="ADPrib_exo_Tox"/>
    <property type="match status" value="1"/>
</dbReference>
<dbReference type="OrthoDB" id="10373677at2759"/>
<comment type="caution">
    <text evidence="4">The sequence shown here is derived from an EMBL/GenBank/DDBJ whole genome shotgun (WGS) entry which is preliminary data.</text>
</comment>
<evidence type="ECO:0000313" key="3">
    <source>
        <dbReference type="EMBL" id="CAF1213058.1"/>
    </source>
</evidence>
<evidence type="ECO:0000259" key="1">
    <source>
        <dbReference type="Pfam" id="PF03496"/>
    </source>
</evidence>
<dbReference type="EMBL" id="CAJOBE010000281">
    <property type="protein sequence ID" value="CAF3612833.1"/>
    <property type="molecule type" value="Genomic_DNA"/>
</dbReference>
<feature type="domain" description="ADP ribosyltransferase" evidence="1">
    <location>
        <begin position="41"/>
        <end position="202"/>
    </location>
</feature>
<dbReference type="EMBL" id="CAJNOT010001627">
    <property type="protein sequence ID" value="CAF1227935.1"/>
    <property type="molecule type" value="Genomic_DNA"/>
</dbReference>
<dbReference type="Proteomes" id="UP000663823">
    <property type="component" value="Unassembled WGS sequence"/>
</dbReference>
<reference evidence="4" key="1">
    <citation type="submission" date="2021-02" db="EMBL/GenBank/DDBJ databases">
        <authorList>
            <person name="Nowell W R."/>
        </authorList>
    </citation>
    <scope>NUCLEOTIDE SEQUENCE</scope>
</reference>
<dbReference type="Proteomes" id="UP000663836">
    <property type="component" value="Unassembled WGS sequence"/>
</dbReference>
<dbReference type="EMBL" id="CAJOBD010002058">
    <property type="protein sequence ID" value="CAF3852111.1"/>
    <property type="molecule type" value="Genomic_DNA"/>
</dbReference>
<name>A0A814YEJ6_9BILA</name>
<dbReference type="SUPFAM" id="SSF56399">
    <property type="entry name" value="ADP-ribosylation"/>
    <property type="match status" value="1"/>
</dbReference>
<evidence type="ECO:0000313" key="4">
    <source>
        <dbReference type="EMBL" id="CAF1227935.1"/>
    </source>
</evidence>
<gene>
    <name evidence="5" type="ORF">FNK824_LOCUS4001</name>
    <name evidence="7" type="ORF">JBS370_LOCUS18304</name>
    <name evidence="6" type="ORF">OTI717_LOCUS8652</name>
    <name evidence="2" type="ORF">RFH988_LOCUS20469</name>
    <name evidence="3" type="ORF">SEV965_LOCUS21775</name>
    <name evidence="4" type="ORF">ZHD862_LOCUS24213</name>
</gene>
<dbReference type="Proteomes" id="UP000663889">
    <property type="component" value="Unassembled WGS sequence"/>
</dbReference>
<dbReference type="GO" id="GO:0005576">
    <property type="term" value="C:extracellular region"/>
    <property type="evidence" value="ECO:0007669"/>
    <property type="project" value="InterPro"/>
</dbReference>
<dbReference type="PROSITE" id="PS51996">
    <property type="entry name" value="TR_MART"/>
    <property type="match status" value="1"/>
</dbReference>
<organism evidence="4 8">
    <name type="scientific">Rotaria sordida</name>
    <dbReference type="NCBI Taxonomy" id="392033"/>
    <lineage>
        <taxon>Eukaryota</taxon>
        <taxon>Metazoa</taxon>
        <taxon>Spiralia</taxon>
        <taxon>Gnathifera</taxon>
        <taxon>Rotifera</taxon>
        <taxon>Eurotatoria</taxon>
        <taxon>Bdelloidea</taxon>
        <taxon>Philodinida</taxon>
        <taxon>Philodinidae</taxon>
        <taxon>Rotaria</taxon>
    </lineage>
</organism>
<protein>
    <recommendedName>
        <fullName evidence="1">ADP ribosyltransferase domain-containing protein</fullName>
    </recommendedName>
</protein>
<proteinExistence type="predicted"/>
<sequence length="214" mass="24525">MTELHSLLRSKNIYSNCIPNHFQLANLMICAERFVDALKKSEPANNIIRLYTAAAPFYYQIINDILNLLDEELILLIQDYTKALRYALLIYSDTSNRIPYTKNVKLYRGLYLRRANSFEEFLRKFNVNDTIIFPAFLSTSLNKGAARVFAGEKGILLDISADCTKSNTPKSICAESQFTSEDEVLLNCFSLLTVKKITTIKDDLILYECNLELH</sequence>
<dbReference type="EMBL" id="CAJOAX010000701">
    <property type="protein sequence ID" value="CAF3637680.1"/>
    <property type="molecule type" value="Genomic_DNA"/>
</dbReference>
<dbReference type="EMBL" id="CAJNOO010001258">
    <property type="protein sequence ID" value="CAF1123308.1"/>
    <property type="molecule type" value="Genomic_DNA"/>
</dbReference>
<dbReference type="AlphaFoldDB" id="A0A814YEJ6"/>
<dbReference type="EMBL" id="CAJNOU010001496">
    <property type="protein sequence ID" value="CAF1213058.1"/>
    <property type="molecule type" value="Genomic_DNA"/>
</dbReference>
<evidence type="ECO:0000313" key="8">
    <source>
        <dbReference type="Proteomes" id="UP000663864"/>
    </source>
</evidence>
<dbReference type="Proteomes" id="UP000663882">
    <property type="component" value="Unassembled WGS sequence"/>
</dbReference>
<evidence type="ECO:0000313" key="6">
    <source>
        <dbReference type="EMBL" id="CAF3637680.1"/>
    </source>
</evidence>
<evidence type="ECO:0000313" key="5">
    <source>
        <dbReference type="EMBL" id="CAF3612833.1"/>
    </source>
</evidence>
<dbReference type="Proteomes" id="UP000663874">
    <property type="component" value="Unassembled WGS sequence"/>
</dbReference>